<sequence length="906" mass="101549">MSQRLRLLKGPPKSLEERYFSDIRPVLYQLHGKHQQYGVRTGTTLAEHLDSACQFILTVSRQAGVPDRIREILLASAAVHDLNKLGDASGRKVKQLARDRAFLEQQLQEACVQSLVQGEDSLELARRLIERHSGHGVSDGMIFSPEPDEMESWVAMLRAADLFDLGIPEQKRIQKLQTELTVAFDRTCLLYQVRVSKDQGYITALLLNAVEEILIKEGLTPLAIFPDGVLFEGVSWPEGDLISKIAARWQSKINEVFGKNIEQLVNPTKDGIKISPQAINQDIDEVVAIAFGFLEKKKGGFKASKIEQDIAKWGQKAGTTALVEAESVGLVPVSNPEEFAIAEGLKAVYLSYRSLQPQPSTQEVWDLIATLVGISPVHRAAIEPFDPQYARPLFAAKVVTKGREGIEAALRDSLQRRKESESGSDGSEDSTIAPEIRTAVEQLLNLPVPSLLNGFDALTDYITTPPKERSSLGYTSANTEKLRSPNMPPGTKVQMFSNRIPGGMSAEPTRYADSIEALAYQLVAIGGQFPAGSKHEPMYLHFLLPSGSSPELRRIWSDFLRDKARINLEGGPIQVDERQLYRDNSLEFKSSKVVGFAFPQRSDFINGNVLIPLLWGDTNVSVALLKSLWLALELSLSLEVGFPFIVSSHLEIEPSVEVYGKVEGIPTSLIPLLETGQYSREDATKIRDRLRCLGPLVLAVASPKKRDDCLYDLARATSQPFSLYYVLLRWILREKENPKWEQIWSDICEPLNTLLESLMPDDNHILTQYLKQAAQLAVAGTIWASYKRTSSIEPFGNFIAAIRSQKPYMDLDLVFAALVQNYHTRLDRIVGRRTGYKVGATKFEQIKKYYQVLRQLYEEVYQGRAERLTADQKTLESAYFFFLQEERNKVKAESENSDIEVTETVE</sequence>
<feature type="region of interest" description="Disordered" evidence="1">
    <location>
        <begin position="466"/>
        <end position="491"/>
    </location>
</feature>
<feature type="compositionally biased region" description="Basic and acidic residues" evidence="1">
    <location>
        <begin position="411"/>
        <end position="421"/>
    </location>
</feature>
<accession>A0ABT2N6C3</accession>
<dbReference type="EMBL" id="JAMXFA010000012">
    <property type="protein sequence ID" value="MCT7978251.1"/>
    <property type="molecule type" value="Genomic_DNA"/>
</dbReference>
<dbReference type="RefSeq" id="WP_261235490.1">
    <property type="nucleotide sequence ID" value="NZ_JAMXFA010000012.1"/>
</dbReference>
<evidence type="ECO:0000313" key="3">
    <source>
        <dbReference type="Proteomes" id="UP001525961"/>
    </source>
</evidence>
<proteinExistence type="predicted"/>
<dbReference type="Proteomes" id="UP001525961">
    <property type="component" value="Unassembled WGS sequence"/>
</dbReference>
<keyword evidence="3" id="KW-1185">Reference proteome</keyword>
<feature type="region of interest" description="Disordered" evidence="1">
    <location>
        <begin position="411"/>
        <end position="433"/>
    </location>
</feature>
<organism evidence="2 3">
    <name type="scientific">Laspinema olomoucense D3b</name>
    <dbReference type="NCBI Taxonomy" id="2953688"/>
    <lineage>
        <taxon>Bacteria</taxon>
        <taxon>Bacillati</taxon>
        <taxon>Cyanobacteriota</taxon>
        <taxon>Cyanophyceae</taxon>
        <taxon>Oscillatoriophycideae</taxon>
        <taxon>Oscillatoriales</taxon>
        <taxon>Laspinemataceae</taxon>
        <taxon>Laspinema</taxon>
        <taxon>Laspinema olomoucense</taxon>
    </lineage>
</organism>
<evidence type="ECO:0000256" key="1">
    <source>
        <dbReference type="SAM" id="MobiDB-lite"/>
    </source>
</evidence>
<evidence type="ECO:0000313" key="2">
    <source>
        <dbReference type="EMBL" id="MCT7978251.1"/>
    </source>
</evidence>
<gene>
    <name evidence="2" type="ORF">NG792_11080</name>
</gene>
<reference evidence="2 3" key="1">
    <citation type="journal article" date="2022" name="Front. Microbiol.">
        <title>High genomic differentiation and limited gene flow indicate recent cryptic speciation within the genus Laspinema (cyanobacteria).</title>
        <authorList>
            <person name="Stanojkovic A."/>
            <person name="Skoupy S."/>
            <person name="Skaloud P."/>
            <person name="Dvorak P."/>
        </authorList>
    </citation>
    <scope>NUCLEOTIDE SEQUENCE [LARGE SCALE GENOMIC DNA]</scope>
    <source>
        <strain evidence="2 3">D3b</strain>
    </source>
</reference>
<name>A0ABT2N6C3_9CYAN</name>
<protein>
    <submittedName>
        <fullName evidence="2">CRISPR-associated protein Csc3</fullName>
    </submittedName>
</protein>
<comment type="caution">
    <text evidence="2">The sequence shown here is derived from an EMBL/GenBank/DDBJ whole genome shotgun (WGS) entry which is preliminary data.</text>
</comment>